<dbReference type="EMBL" id="JACMHY010000002">
    <property type="protein sequence ID" value="MBC2864974.1"/>
    <property type="molecule type" value="Genomic_DNA"/>
</dbReference>
<protein>
    <submittedName>
        <fullName evidence="3">SDR family oxidoreductase</fullName>
    </submittedName>
</protein>
<comment type="similarity">
    <text evidence="1">Belongs to the short-chain dehydrogenases/reductases (SDR) family.</text>
</comment>
<dbReference type="FunFam" id="3.40.50.720:FF:000084">
    <property type="entry name" value="Short-chain dehydrogenase reductase"/>
    <property type="match status" value="1"/>
</dbReference>
<name>A0A7X1HXR8_9ACTN</name>
<keyword evidence="4" id="KW-1185">Reference proteome</keyword>
<dbReference type="PANTHER" id="PTHR43943">
    <property type="entry name" value="DEHYDROGENASE/REDUCTASE (SDR FAMILY) MEMBER 4"/>
    <property type="match status" value="1"/>
</dbReference>
<sequence length="255" mass="26727">MRFEGKVALVTGASRGIGFQIAKDLHAEGARVAITGRREDVLRSAAAEIGRDVLAIAGSADEPSHQAATVAEVVDRFGAVDHLVNSAGVSLKLGNLVDVDLDRGRGMVELNCLAPIGWVQQVWHAGQMSKRGGSIINVASGAAFRSSKGNGLYGATKSMLLHLTRSMAFEMAPTVRVNAVAPGLVRTDFTNAYFEGGNNPGEGIPMARAGEPEDIARAVLFLLSDDASWVTGETLLIDGGIVLGGNPKRPQDAQK</sequence>
<dbReference type="InterPro" id="IPR036291">
    <property type="entry name" value="NAD(P)-bd_dom_sf"/>
</dbReference>
<reference evidence="3 4" key="1">
    <citation type="submission" date="2020-08" db="EMBL/GenBank/DDBJ databases">
        <title>Whole-Genome Sequence of French Clinical Streptomyces mexicanus Strain Q0842.</title>
        <authorList>
            <person name="Boxberger M."/>
            <person name="La Scola B."/>
        </authorList>
    </citation>
    <scope>NUCLEOTIDE SEQUENCE [LARGE SCALE GENOMIC DNA]</scope>
    <source>
        <strain evidence="3 4">Marseille-Q0842</strain>
    </source>
</reference>
<dbReference type="GO" id="GO:0016491">
    <property type="term" value="F:oxidoreductase activity"/>
    <property type="evidence" value="ECO:0007669"/>
    <property type="project" value="UniProtKB-KW"/>
</dbReference>
<comment type="caution">
    <text evidence="3">The sequence shown here is derived from an EMBL/GenBank/DDBJ whole genome shotgun (WGS) entry which is preliminary data.</text>
</comment>
<keyword evidence="2" id="KW-0560">Oxidoreductase</keyword>
<organism evidence="3 4">
    <name type="scientific">Streptomyces mexicanus</name>
    <dbReference type="NCBI Taxonomy" id="178566"/>
    <lineage>
        <taxon>Bacteria</taxon>
        <taxon>Bacillati</taxon>
        <taxon>Actinomycetota</taxon>
        <taxon>Actinomycetes</taxon>
        <taxon>Kitasatosporales</taxon>
        <taxon>Streptomycetaceae</taxon>
        <taxon>Streptomyces</taxon>
    </lineage>
</organism>
<dbReference type="PRINTS" id="PR00081">
    <property type="entry name" value="GDHRDH"/>
</dbReference>
<accession>A0A7X1HXR8</accession>
<dbReference type="PANTHER" id="PTHR43943:SF2">
    <property type="entry name" value="DEHYDROGENASE_REDUCTASE 4"/>
    <property type="match status" value="1"/>
</dbReference>
<gene>
    <name evidence="3" type="ORF">H1R13_08160</name>
</gene>
<dbReference type="PRINTS" id="PR00080">
    <property type="entry name" value="SDRFAMILY"/>
</dbReference>
<dbReference type="Pfam" id="PF13561">
    <property type="entry name" value="adh_short_C2"/>
    <property type="match status" value="1"/>
</dbReference>
<dbReference type="RefSeq" id="WP_159663503.1">
    <property type="nucleotide sequence ID" value="NZ_JACMHY010000002.1"/>
</dbReference>
<dbReference type="SUPFAM" id="SSF51735">
    <property type="entry name" value="NAD(P)-binding Rossmann-fold domains"/>
    <property type="match status" value="1"/>
</dbReference>
<dbReference type="Proteomes" id="UP000517694">
    <property type="component" value="Unassembled WGS sequence"/>
</dbReference>
<evidence type="ECO:0000256" key="2">
    <source>
        <dbReference type="ARBA" id="ARBA00023002"/>
    </source>
</evidence>
<dbReference type="AlphaFoldDB" id="A0A7X1HXR8"/>
<evidence type="ECO:0000313" key="3">
    <source>
        <dbReference type="EMBL" id="MBC2864974.1"/>
    </source>
</evidence>
<dbReference type="NCBIfam" id="NF005559">
    <property type="entry name" value="PRK07231.1"/>
    <property type="match status" value="1"/>
</dbReference>
<evidence type="ECO:0000313" key="4">
    <source>
        <dbReference type="Proteomes" id="UP000517694"/>
    </source>
</evidence>
<evidence type="ECO:0000256" key="1">
    <source>
        <dbReference type="ARBA" id="ARBA00006484"/>
    </source>
</evidence>
<dbReference type="InterPro" id="IPR002347">
    <property type="entry name" value="SDR_fam"/>
</dbReference>
<dbReference type="CDD" id="cd05233">
    <property type="entry name" value="SDR_c"/>
    <property type="match status" value="1"/>
</dbReference>
<proteinExistence type="inferred from homology"/>
<dbReference type="Gene3D" id="3.40.50.720">
    <property type="entry name" value="NAD(P)-binding Rossmann-like Domain"/>
    <property type="match status" value="1"/>
</dbReference>
<dbReference type="OrthoDB" id="9789398at2"/>